<sequence>MFTREIYDYKQLYSLDVLGVEDCGENDQMQVLAEFRENITRQEDGRYQVSIPWIPGSKLTTTNEQPSRRRLFNVNKKLAKDENLKQEYEKIIDD</sequence>
<dbReference type="OrthoDB" id="5978662at2759"/>
<evidence type="ECO:0000313" key="2">
    <source>
        <dbReference type="Proteomes" id="UP001152795"/>
    </source>
</evidence>
<accession>A0A7D9EHD3</accession>
<keyword evidence="2" id="KW-1185">Reference proteome</keyword>
<gene>
    <name evidence="1" type="ORF">PACLA_8A021557</name>
</gene>
<dbReference type="EMBL" id="CACRXK020006813">
    <property type="protein sequence ID" value="CAB4010517.1"/>
    <property type="molecule type" value="Genomic_DNA"/>
</dbReference>
<organism evidence="1 2">
    <name type="scientific">Paramuricea clavata</name>
    <name type="common">Red gorgonian</name>
    <name type="synonym">Violescent sea-whip</name>
    <dbReference type="NCBI Taxonomy" id="317549"/>
    <lineage>
        <taxon>Eukaryota</taxon>
        <taxon>Metazoa</taxon>
        <taxon>Cnidaria</taxon>
        <taxon>Anthozoa</taxon>
        <taxon>Octocorallia</taxon>
        <taxon>Malacalcyonacea</taxon>
        <taxon>Plexauridae</taxon>
        <taxon>Paramuricea</taxon>
    </lineage>
</organism>
<evidence type="ECO:0000313" key="1">
    <source>
        <dbReference type="EMBL" id="CAB4010517.1"/>
    </source>
</evidence>
<reference evidence="1" key="1">
    <citation type="submission" date="2020-04" db="EMBL/GenBank/DDBJ databases">
        <authorList>
            <person name="Alioto T."/>
            <person name="Alioto T."/>
            <person name="Gomez Garrido J."/>
        </authorList>
    </citation>
    <scope>NUCLEOTIDE SEQUENCE</scope>
    <source>
        <strain evidence="1">A484AB</strain>
    </source>
</reference>
<comment type="caution">
    <text evidence="1">The sequence shown here is derived from an EMBL/GenBank/DDBJ whole genome shotgun (WGS) entry which is preliminary data.</text>
</comment>
<dbReference type="Proteomes" id="UP001152795">
    <property type="component" value="Unassembled WGS sequence"/>
</dbReference>
<name>A0A7D9EHD3_PARCT</name>
<dbReference type="AlphaFoldDB" id="A0A7D9EHD3"/>
<protein>
    <submittedName>
        <fullName evidence="1">Uncharacterized protein</fullName>
    </submittedName>
</protein>
<proteinExistence type="predicted"/>